<dbReference type="InterPro" id="IPR020904">
    <property type="entry name" value="Sc_DH/Rdtase_CS"/>
</dbReference>
<dbReference type="PRINTS" id="PR00081">
    <property type="entry name" value="GDHRDH"/>
</dbReference>
<dbReference type="GO" id="GO:0016616">
    <property type="term" value="F:oxidoreductase activity, acting on the CH-OH group of donors, NAD or NADP as acceptor"/>
    <property type="evidence" value="ECO:0007669"/>
    <property type="project" value="TreeGrafter"/>
</dbReference>
<dbReference type="InterPro" id="IPR002347">
    <property type="entry name" value="SDR_fam"/>
</dbReference>
<keyword evidence="2" id="KW-0521">NADP</keyword>
<reference evidence="4" key="1">
    <citation type="journal article" date="2020" name="bioRxiv">
        <title>Historical genomics reveals the evolutionary mechanisms behind multiple outbreaks of the host-specific coffee wilt pathogen Fusarium xylarioides.</title>
        <authorList>
            <person name="Peck D."/>
            <person name="Nowell R.W."/>
            <person name="Flood J."/>
            <person name="Ryan M.J."/>
            <person name="Barraclough T.G."/>
        </authorList>
    </citation>
    <scope>NUCLEOTIDE SEQUENCE</scope>
    <source>
        <strain evidence="4">IMI 127659i</strain>
    </source>
</reference>
<dbReference type="Proteomes" id="UP000750502">
    <property type="component" value="Unassembled WGS sequence"/>
</dbReference>
<dbReference type="AlphaFoldDB" id="A0A9P7HXS1"/>
<dbReference type="Gene3D" id="3.40.50.720">
    <property type="entry name" value="NAD(P)-binding Rossmann-like Domain"/>
    <property type="match status" value="1"/>
</dbReference>
<dbReference type="PROSITE" id="PS00061">
    <property type="entry name" value="ADH_SHORT"/>
    <property type="match status" value="1"/>
</dbReference>
<evidence type="ECO:0000256" key="3">
    <source>
        <dbReference type="RuleBase" id="RU000363"/>
    </source>
</evidence>
<protein>
    <submittedName>
        <fullName evidence="4">Uncharacterized protein</fullName>
    </submittedName>
</protein>
<reference evidence="4" key="2">
    <citation type="submission" date="2020-10" db="EMBL/GenBank/DDBJ databases">
        <authorList>
            <person name="Peck L.D."/>
            <person name="Nowell R.W."/>
            <person name="Flood J."/>
            <person name="Ryan M.J."/>
            <person name="Barraclough T.G."/>
        </authorList>
    </citation>
    <scope>NUCLEOTIDE SEQUENCE</scope>
    <source>
        <strain evidence="4">IMI 127659i</strain>
    </source>
</reference>
<keyword evidence="5" id="KW-1185">Reference proteome</keyword>
<comment type="caution">
    <text evidence="4">The sequence shown here is derived from an EMBL/GenBank/DDBJ whole genome shotgun (WGS) entry which is preliminary data.</text>
</comment>
<accession>A0A9P7HXS1</accession>
<dbReference type="PRINTS" id="PR00080">
    <property type="entry name" value="SDRFAMILY"/>
</dbReference>
<evidence type="ECO:0000256" key="1">
    <source>
        <dbReference type="ARBA" id="ARBA00006484"/>
    </source>
</evidence>
<dbReference type="InterPro" id="IPR036291">
    <property type="entry name" value="NAD(P)-bd_dom_sf"/>
</dbReference>
<comment type="similarity">
    <text evidence="1 3">Belongs to the short-chain dehydrogenases/reductases (SDR) family.</text>
</comment>
<dbReference type="Pfam" id="PF00106">
    <property type="entry name" value="adh_short"/>
    <property type="match status" value="1"/>
</dbReference>
<dbReference type="PANTHER" id="PTHR42760">
    <property type="entry name" value="SHORT-CHAIN DEHYDROGENASES/REDUCTASES FAMILY MEMBER"/>
    <property type="match status" value="1"/>
</dbReference>
<dbReference type="OrthoDB" id="47007at2759"/>
<evidence type="ECO:0000256" key="2">
    <source>
        <dbReference type="ARBA" id="ARBA00022857"/>
    </source>
</evidence>
<proteinExistence type="inferred from homology"/>
<organism evidence="4 5">
    <name type="scientific">Fusarium xylarioides</name>
    <dbReference type="NCBI Taxonomy" id="221167"/>
    <lineage>
        <taxon>Eukaryota</taxon>
        <taxon>Fungi</taxon>
        <taxon>Dikarya</taxon>
        <taxon>Ascomycota</taxon>
        <taxon>Pezizomycotina</taxon>
        <taxon>Sordariomycetes</taxon>
        <taxon>Hypocreomycetidae</taxon>
        <taxon>Hypocreales</taxon>
        <taxon>Nectriaceae</taxon>
        <taxon>Fusarium</taxon>
        <taxon>Fusarium fujikuroi species complex</taxon>
    </lineage>
</organism>
<dbReference type="CDD" id="cd05233">
    <property type="entry name" value="SDR_c"/>
    <property type="match status" value="1"/>
</dbReference>
<dbReference type="PANTHER" id="PTHR42760:SF127">
    <property type="entry name" value="3-KETOACYL-ACYL CARRIER PROTEIN REDUCTASE-RELATED"/>
    <property type="match status" value="1"/>
</dbReference>
<name>A0A9P7HXS1_9HYPO</name>
<dbReference type="FunFam" id="3.40.50.720:FF:000084">
    <property type="entry name" value="Short-chain dehydrogenase reductase"/>
    <property type="match status" value="1"/>
</dbReference>
<evidence type="ECO:0000313" key="4">
    <source>
        <dbReference type="EMBL" id="KAG5769079.1"/>
    </source>
</evidence>
<dbReference type="GO" id="GO:0048038">
    <property type="term" value="F:quinone binding"/>
    <property type="evidence" value="ECO:0007669"/>
    <property type="project" value="TreeGrafter"/>
</dbReference>
<gene>
    <name evidence="4" type="ORF">H9Q72_003554</name>
</gene>
<dbReference type="GO" id="GO:0006633">
    <property type="term" value="P:fatty acid biosynthetic process"/>
    <property type="evidence" value="ECO:0007669"/>
    <property type="project" value="TreeGrafter"/>
</dbReference>
<evidence type="ECO:0000313" key="5">
    <source>
        <dbReference type="Proteomes" id="UP000750502"/>
    </source>
</evidence>
<dbReference type="SUPFAM" id="SSF51735">
    <property type="entry name" value="NAD(P)-binding Rossmann-fold domains"/>
    <property type="match status" value="1"/>
</dbReference>
<dbReference type="EMBL" id="JADFTT010000086">
    <property type="protein sequence ID" value="KAG5769079.1"/>
    <property type="molecule type" value="Genomic_DNA"/>
</dbReference>
<sequence>MSVLQTELPSLAGKTCLITGGAGGLGKAIAVAFLKAGSNVVICDINEERVEQAEAELQGMGSLLAKTVDITSLSQVQQLFHEIYNKFTKLDILINNAAIMDRFEPVGDVNLDLWDKVLTVNLTAPLVLSKLAVQGMLQRESINGSIINIASGSAKAGWLAGTAYTASKHGLIGLTKSTAAFYGTKGIRCNALMLGIIGGTNLNDAFTAGVHAEGRQKLGEILSGVRPLPCDVKDVAELCVSLASGPGWNVVNGGVIAVDHGWTSTVG</sequence>